<feature type="domain" description="CCHC-type" evidence="3">
    <location>
        <begin position="36"/>
        <end position="50"/>
    </location>
</feature>
<evidence type="ECO:0000259" key="3">
    <source>
        <dbReference type="PROSITE" id="PS50158"/>
    </source>
</evidence>
<dbReference type="SMART" id="SM00343">
    <property type="entry name" value="ZnF_C2HC"/>
    <property type="match status" value="1"/>
</dbReference>
<dbReference type="AlphaFoldDB" id="A0A699J5P5"/>
<keyword evidence="1" id="KW-0863">Zinc-finger</keyword>
<feature type="region of interest" description="Disordered" evidence="2">
    <location>
        <begin position="201"/>
        <end position="236"/>
    </location>
</feature>
<keyword evidence="1" id="KW-0479">Metal-binding</keyword>
<organism evidence="4">
    <name type="scientific">Tanacetum cinerariifolium</name>
    <name type="common">Dalmatian daisy</name>
    <name type="synonym">Chrysanthemum cinerariifolium</name>
    <dbReference type="NCBI Taxonomy" id="118510"/>
    <lineage>
        <taxon>Eukaryota</taxon>
        <taxon>Viridiplantae</taxon>
        <taxon>Streptophyta</taxon>
        <taxon>Embryophyta</taxon>
        <taxon>Tracheophyta</taxon>
        <taxon>Spermatophyta</taxon>
        <taxon>Magnoliopsida</taxon>
        <taxon>eudicotyledons</taxon>
        <taxon>Gunneridae</taxon>
        <taxon>Pentapetalae</taxon>
        <taxon>asterids</taxon>
        <taxon>campanulids</taxon>
        <taxon>Asterales</taxon>
        <taxon>Asteraceae</taxon>
        <taxon>Asteroideae</taxon>
        <taxon>Anthemideae</taxon>
        <taxon>Anthemidinae</taxon>
        <taxon>Tanacetum</taxon>
    </lineage>
</organism>
<dbReference type="GO" id="GO:0008270">
    <property type="term" value="F:zinc ion binding"/>
    <property type="evidence" value="ECO:0007669"/>
    <property type="project" value="UniProtKB-KW"/>
</dbReference>
<comment type="caution">
    <text evidence="4">The sequence shown here is derived from an EMBL/GenBank/DDBJ whole genome shotgun (WGS) entry which is preliminary data.</text>
</comment>
<dbReference type="Pfam" id="PF00098">
    <property type="entry name" value="zf-CCHC"/>
    <property type="match status" value="1"/>
</dbReference>
<dbReference type="EMBL" id="BKCJ010372518">
    <property type="protein sequence ID" value="GFA12388.1"/>
    <property type="molecule type" value="Genomic_DNA"/>
</dbReference>
<proteinExistence type="predicted"/>
<dbReference type="SUPFAM" id="SSF57756">
    <property type="entry name" value="Retrovirus zinc finger-like domains"/>
    <property type="match status" value="1"/>
</dbReference>
<dbReference type="InterPro" id="IPR001878">
    <property type="entry name" value="Znf_CCHC"/>
</dbReference>
<reference evidence="4" key="1">
    <citation type="journal article" date="2019" name="Sci. Rep.">
        <title>Draft genome of Tanacetum cinerariifolium, the natural source of mosquito coil.</title>
        <authorList>
            <person name="Yamashiro T."/>
            <person name="Shiraishi A."/>
            <person name="Satake H."/>
            <person name="Nakayama K."/>
        </authorList>
    </citation>
    <scope>NUCLEOTIDE SEQUENCE</scope>
</reference>
<dbReference type="Gene3D" id="4.10.60.10">
    <property type="entry name" value="Zinc finger, CCHC-type"/>
    <property type="match status" value="1"/>
</dbReference>
<sequence>MALLSMRADRFWKKTRKKISIQGSVVAGFDKSKVECFNCHKMGHFARECRAPRSQDKGRRDNYRQGSKVEEKYPKALMAIDRVGWDWSYMANNEENHALVTDKEAPLEFALMANTGAESKELKLIKKEKKGLDGKLAGFQIASKDLDSLLESQRLDKNKEGLGYSAVPPLPAQIYYSPKKDLSWTGLPEFKDDTVTDYSRLAPTIESSSDDAQNRNPSVTKEASPSTITPKSSLSL</sequence>
<dbReference type="PROSITE" id="PS50158">
    <property type="entry name" value="ZF_CCHC"/>
    <property type="match status" value="1"/>
</dbReference>
<dbReference type="InterPro" id="IPR036875">
    <property type="entry name" value="Znf_CCHC_sf"/>
</dbReference>
<evidence type="ECO:0000256" key="2">
    <source>
        <dbReference type="SAM" id="MobiDB-lite"/>
    </source>
</evidence>
<evidence type="ECO:0000313" key="4">
    <source>
        <dbReference type="EMBL" id="GFA12388.1"/>
    </source>
</evidence>
<protein>
    <recommendedName>
        <fullName evidence="3">CCHC-type domain-containing protein</fullName>
    </recommendedName>
</protein>
<evidence type="ECO:0000256" key="1">
    <source>
        <dbReference type="PROSITE-ProRule" id="PRU00047"/>
    </source>
</evidence>
<gene>
    <name evidence="4" type="ORF">Tci_584360</name>
</gene>
<name>A0A699J5P5_TANCI</name>
<accession>A0A699J5P5</accession>
<feature type="compositionally biased region" description="Polar residues" evidence="2">
    <location>
        <begin position="205"/>
        <end position="236"/>
    </location>
</feature>
<keyword evidence="1" id="KW-0862">Zinc</keyword>
<dbReference type="GO" id="GO:0003676">
    <property type="term" value="F:nucleic acid binding"/>
    <property type="evidence" value="ECO:0007669"/>
    <property type="project" value="InterPro"/>
</dbReference>